<comment type="caution">
    <text evidence="2">The sequence shown here is derived from an EMBL/GenBank/DDBJ whole genome shotgun (WGS) entry which is preliminary data.</text>
</comment>
<keyword evidence="1" id="KW-0472">Membrane</keyword>
<keyword evidence="1" id="KW-1133">Transmembrane helix</keyword>
<organism evidence="2 3">
    <name type="scientific">Nostoc paludosum FACHB-159</name>
    <dbReference type="NCBI Taxonomy" id="2692908"/>
    <lineage>
        <taxon>Bacteria</taxon>
        <taxon>Bacillati</taxon>
        <taxon>Cyanobacteriota</taxon>
        <taxon>Cyanophyceae</taxon>
        <taxon>Nostocales</taxon>
        <taxon>Nostocaceae</taxon>
        <taxon>Nostoc</taxon>
    </lineage>
</organism>
<keyword evidence="1" id="KW-0812">Transmembrane</keyword>
<evidence type="ECO:0000313" key="3">
    <source>
        <dbReference type="Proteomes" id="UP000637383"/>
    </source>
</evidence>
<dbReference type="Proteomes" id="UP000637383">
    <property type="component" value="Unassembled WGS sequence"/>
</dbReference>
<keyword evidence="3" id="KW-1185">Reference proteome</keyword>
<gene>
    <name evidence="2" type="ORF">H6H03_36620</name>
</gene>
<protein>
    <submittedName>
        <fullName evidence="2">Uncharacterized protein</fullName>
    </submittedName>
</protein>
<accession>A0ABR8KID7</accession>
<dbReference type="EMBL" id="JACJTU010000079">
    <property type="protein sequence ID" value="MBD2739322.1"/>
    <property type="molecule type" value="Genomic_DNA"/>
</dbReference>
<evidence type="ECO:0000313" key="2">
    <source>
        <dbReference type="EMBL" id="MBD2739322.1"/>
    </source>
</evidence>
<sequence length="127" mass="14332">MTLLGIEKPTDTTQVKLWDEGDLSTSSRRREQLEILLCQKVQKGEDPALCEQVLKYLYFSLYEQNLHRIAVQKEKDKSVFATVQQVFITSFAILGMFAFLAAAGNKSIVRLPTMEHGSSPAIERQAP</sequence>
<evidence type="ECO:0000256" key="1">
    <source>
        <dbReference type="SAM" id="Phobius"/>
    </source>
</evidence>
<dbReference type="RefSeq" id="WP_190959824.1">
    <property type="nucleotide sequence ID" value="NZ_JACJTU010000079.1"/>
</dbReference>
<name>A0ABR8KID7_9NOSO</name>
<proteinExistence type="predicted"/>
<reference evidence="2 3" key="1">
    <citation type="journal article" date="2020" name="ISME J.">
        <title>Comparative genomics reveals insights into cyanobacterial evolution and habitat adaptation.</title>
        <authorList>
            <person name="Chen M.Y."/>
            <person name="Teng W.K."/>
            <person name="Zhao L."/>
            <person name="Hu C.X."/>
            <person name="Zhou Y.K."/>
            <person name="Han B.P."/>
            <person name="Song L.R."/>
            <person name="Shu W.S."/>
        </authorList>
    </citation>
    <scope>NUCLEOTIDE SEQUENCE [LARGE SCALE GENOMIC DNA]</scope>
    <source>
        <strain evidence="2 3">FACHB-159</strain>
    </source>
</reference>
<feature type="transmembrane region" description="Helical" evidence="1">
    <location>
        <begin position="86"/>
        <end position="104"/>
    </location>
</feature>